<name>A0AAN7T6Y7_9EURO</name>
<accession>A0AAN7T6Y7</accession>
<gene>
    <name evidence="1" type="ORF">LTR05_000825</name>
</gene>
<dbReference type="Proteomes" id="UP001309876">
    <property type="component" value="Unassembled WGS sequence"/>
</dbReference>
<proteinExistence type="predicted"/>
<evidence type="ECO:0000313" key="1">
    <source>
        <dbReference type="EMBL" id="KAK5090650.1"/>
    </source>
</evidence>
<dbReference type="EMBL" id="JAVRRJ010000001">
    <property type="protein sequence ID" value="KAK5090650.1"/>
    <property type="molecule type" value="Genomic_DNA"/>
</dbReference>
<reference evidence="1 2" key="1">
    <citation type="submission" date="2023-08" db="EMBL/GenBank/DDBJ databases">
        <title>Black Yeasts Isolated from many extreme environments.</title>
        <authorList>
            <person name="Coleine C."/>
            <person name="Stajich J.E."/>
            <person name="Selbmann L."/>
        </authorList>
    </citation>
    <scope>NUCLEOTIDE SEQUENCE [LARGE SCALE GENOMIC DNA]</scope>
    <source>
        <strain evidence="1 2">CCFEE 5910</strain>
    </source>
</reference>
<evidence type="ECO:0000313" key="2">
    <source>
        <dbReference type="Proteomes" id="UP001309876"/>
    </source>
</evidence>
<organism evidence="1 2">
    <name type="scientific">Lithohypha guttulata</name>
    <dbReference type="NCBI Taxonomy" id="1690604"/>
    <lineage>
        <taxon>Eukaryota</taxon>
        <taxon>Fungi</taxon>
        <taxon>Dikarya</taxon>
        <taxon>Ascomycota</taxon>
        <taxon>Pezizomycotina</taxon>
        <taxon>Eurotiomycetes</taxon>
        <taxon>Chaetothyriomycetidae</taxon>
        <taxon>Chaetothyriales</taxon>
        <taxon>Trichomeriaceae</taxon>
        <taxon>Lithohypha</taxon>
    </lineage>
</organism>
<sequence length="104" mass="11812">MGASFMETTKIKERMEEVGFVDVQEYICKIPIGPWPKNKHLKRVGALELVNMVDGIEGLSLRLLSKVLGMRPEDVQILLMEKTLAMKWPIRKIVVPGIIQEVIP</sequence>
<keyword evidence="2" id="KW-1185">Reference proteome</keyword>
<comment type="caution">
    <text evidence="1">The sequence shown here is derived from an EMBL/GenBank/DDBJ whole genome shotgun (WGS) entry which is preliminary data.</text>
</comment>
<dbReference type="AlphaFoldDB" id="A0AAN7T6Y7"/>
<protein>
    <submittedName>
        <fullName evidence="1">Uncharacterized protein</fullName>
    </submittedName>
</protein>